<sequence>MTPCQRMKALLAAKALERKESAPVVSTVENLREFLQRKGELIPIVIRMKLVWITDHVYGTWKLVRLHFTDAEAPESLDNLLSVYKTPYEANREDIASALLTVTIWNVESDSELLPLPGSVVDINEYANLQLYRDKQCQLPTRLPQMIWSNEQSSPV</sequence>
<dbReference type="KEGG" id="psoj:PHYSODRAFT_469259"/>
<dbReference type="RefSeq" id="XP_009516618.1">
    <property type="nucleotide sequence ID" value="XM_009518323.1"/>
</dbReference>
<dbReference type="AlphaFoldDB" id="G4YQ28"/>
<organism evidence="1 2">
    <name type="scientific">Phytophthora sojae (strain P6497)</name>
    <name type="common">Soybean stem and root rot agent</name>
    <name type="synonym">Phytophthora megasperma f. sp. glycines</name>
    <dbReference type="NCBI Taxonomy" id="1094619"/>
    <lineage>
        <taxon>Eukaryota</taxon>
        <taxon>Sar</taxon>
        <taxon>Stramenopiles</taxon>
        <taxon>Oomycota</taxon>
        <taxon>Peronosporomycetes</taxon>
        <taxon>Peronosporales</taxon>
        <taxon>Peronosporaceae</taxon>
        <taxon>Phytophthora</taxon>
    </lineage>
</organism>
<evidence type="ECO:0000313" key="1">
    <source>
        <dbReference type="EMBL" id="EGZ29343.1"/>
    </source>
</evidence>
<proteinExistence type="predicted"/>
<accession>G4YQ28</accession>
<dbReference type="InParanoid" id="G4YQ28"/>
<dbReference type="Proteomes" id="UP000002640">
    <property type="component" value="Unassembled WGS sequence"/>
</dbReference>
<dbReference type="OMA" id="TIWNVES"/>
<gene>
    <name evidence="1" type="ORF">PHYSODRAFT_469259</name>
</gene>
<evidence type="ECO:0000313" key="2">
    <source>
        <dbReference type="Proteomes" id="UP000002640"/>
    </source>
</evidence>
<protein>
    <submittedName>
        <fullName evidence="1">Uncharacterized protein</fullName>
    </submittedName>
</protein>
<reference evidence="1 2" key="1">
    <citation type="journal article" date="2006" name="Science">
        <title>Phytophthora genome sequences uncover evolutionary origins and mechanisms of pathogenesis.</title>
        <authorList>
            <person name="Tyler B.M."/>
            <person name="Tripathy S."/>
            <person name="Zhang X."/>
            <person name="Dehal P."/>
            <person name="Jiang R.H."/>
            <person name="Aerts A."/>
            <person name="Arredondo F.D."/>
            <person name="Baxter L."/>
            <person name="Bensasson D."/>
            <person name="Beynon J.L."/>
            <person name="Chapman J."/>
            <person name="Damasceno C.M."/>
            <person name="Dorrance A.E."/>
            <person name="Dou D."/>
            <person name="Dickerman A.W."/>
            <person name="Dubchak I.L."/>
            <person name="Garbelotto M."/>
            <person name="Gijzen M."/>
            <person name="Gordon S.G."/>
            <person name="Govers F."/>
            <person name="Grunwald N.J."/>
            <person name="Huang W."/>
            <person name="Ivors K.L."/>
            <person name="Jones R.W."/>
            <person name="Kamoun S."/>
            <person name="Krampis K."/>
            <person name="Lamour K.H."/>
            <person name="Lee M.K."/>
            <person name="McDonald W.H."/>
            <person name="Medina M."/>
            <person name="Meijer H.J."/>
            <person name="Nordberg E.K."/>
            <person name="Maclean D.J."/>
            <person name="Ospina-Giraldo M.D."/>
            <person name="Morris P.F."/>
            <person name="Phuntumart V."/>
            <person name="Putnam N.H."/>
            <person name="Rash S."/>
            <person name="Rose J.K."/>
            <person name="Sakihama Y."/>
            <person name="Salamov A.A."/>
            <person name="Savidor A."/>
            <person name="Scheuring C.F."/>
            <person name="Smith B.M."/>
            <person name="Sobral B.W."/>
            <person name="Terry A."/>
            <person name="Torto-Alalibo T.A."/>
            <person name="Win J."/>
            <person name="Xu Z."/>
            <person name="Zhang H."/>
            <person name="Grigoriev I.V."/>
            <person name="Rokhsar D.S."/>
            <person name="Boore J.L."/>
        </authorList>
    </citation>
    <scope>NUCLEOTIDE SEQUENCE [LARGE SCALE GENOMIC DNA]</scope>
    <source>
        <strain evidence="1 2">P6497</strain>
    </source>
</reference>
<keyword evidence="2" id="KW-1185">Reference proteome</keyword>
<dbReference type="EMBL" id="JH159151">
    <property type="protein sequence ID" value="EGZ29343.1"/>
    <property type="molecule type" value="Genomic_DNA"/>
</dbReference>
<dbReference type="GeneID" id="20653788"/>
<name>G4YQ28_PHYSP</name>